<dbReference type="SUPFAM" id="SSF81665">
    <property type="entry name" value="Calcium ATPase, transmembrane domain M"/>
    <property type="match status" value="1"/>
</dbReference>
<dbReference type="InterPro" id="IPR023299">
    <property type="entry name" value="ATPase_P-typ_cyto_dom_N"/>
</dbReference>
<feature type="transmembrane region" description="Helical" evidence="13">
    <location>
        <begin position="244"/>
        <end position="261"/>
    </location>
</feature>
<dbReference type="InterPro" id="IPR023298">
    <property type="entry name" value="ATPase_P-typ_TM_dom_sf"/>
</dbReference>
<dbReference type="SFLD" id="SFLDG00002">
    <property type="entry name" value="C1.7:_P-type_atpase_like"/>
    <property type="match status" value="1"/>
</dbReference>
<feature type="transmembrane region" description="Helical" evidence="13">
    <location>
        <begin position="1100"/>
        <end position="1120"/>
    </location>
</feature>
<dbReference type="Gene3D" id="2.70.150.10">
    <property type="entry name" value="Calcium-transporting ATPase, cytoplasmic transduction domain A"/>
    <property type="match status" value="1"/>
</dbReference>
<dbReference type="InterPro" id="IPR047819">
    <property type="entry name" value="P5A-ATPase_N"/>
</dbReference>
<evidence type="ECO:0000259" key="14">
    <source>
        <dbReference type="Pfam" id="PF00122"/>
    </source>
</evidence>
<dbReference type="GO" id="GO:0016020">
    <property type="term" value="C:membrane"/>
    <property type="evidence" value="ECO:0007669"/>
    <property type="project" value="UniProtKB-SubCell"/>
</dbReference>
<keyword evidence="4 13" id="KW-0812">Transmembrane</keyword>
<dbReference type="Gene3D" id="3.40.50.1000">
    <property type="entry name" value="HAD superfamily/HAD-like"/>
    <property type="match status" value="1"/>
</dbReference>
<accession>A0AAW2YLQ1</accession>
<dbReference type="GO" id="GO:0046872">
    <property type="term" value="F:metal ion binding"/>
    <property type="evidence" value="ECO:0007669"/>
    <property type="project" value="UniProtKB-UniRule"/>
</dbReference>
<evidence type="ECO:0000259" key="15">
    <source>
        <dbReference type="Pfam" id="PF12409"/>
    </source>
</evidence>
<dbReference type="InterPro" id="IPR006544">
    <property type="entry name" value="P-type_TPase_V"/>
</dbReference>
<comment type="subcellular location">
    <subcellularLocation>
        <location evidence="1 13">Membrane</location>
        <topology evidence="1 13">Multi-pass membrane protein</topology>
    </subcellularLocation>
</comment>
<dbReference type="GO" id="GO:0019829">
    <property type="term" value="F:ATPase-coupled monoatomic cation transmembrane transporter activity"/>
    <property type="evidence" value="ECO:0007669"/>
    <property type="project" value="UniProtKB-UniRule"/>
</dbReference>
<feature type="transmembrane region" description="Helical" evidence="13">
    <location>
        <begin position="1027"/>
        <end position="1053"/>
    </location>
</feature>
<dbReference type="Gene3D" id="3.40.1110.10">
    <property type="entry name" value="Calcium-transporting ATPase, cytoplasmic domain N"/>
    <property type="match status" value="1"/>
</dbReference>
<keyword evidence="6 13" id="KW-0547">Nucleotide-binding</keyword>
<dbReference type="PANTHER" id="PTHR45630:SF8">
    <property type="entry name" value="CATION-TRANSPORTING ATPASE"/>
    <property type="match status" value="1"/>
</dbReference>
<dbReference type="SFLD" id="SFLDS00003">
    <property type="entry name" value="Haloacid_Dehalogenase"/>
    <property type="match status" value="1"/>
</dbReference>
<sequence length="1145" mass="130189">MEAIVDGPQIEVASVEQSRTPPPFNLNVGAPEKNLLDFLMSNCTTEPDEKDFDEVHTIICIKGYKDNLVLTVIFYLLCVLSLGSLLLFSRWFPKIWLLLTHLPCPLSSATSVLIKSRVGNHNTICKIQSVDISTIANSSSQFHTQAKIINYRHLNYIFDQQNQQFKPLRFNTSIHYNTLEEMYTRDNISTWNLRSLYRFLYGLNVIDIPIKNYIELLLDEILHPFYIFQVLSVIIWLIDGYYVYALSITIISSLSAFFSLIDTRTNLITLSQTAKYTCDVIRIDVDHEQNKHSTQRIDSTLLVPGDLIDISNPLTLPCDCVVLRGQVIVNESSLTGESVPVTKIPIPNNQSCYDIDHNRNHTLYAGTSVLQTRPTSNQCVAMVMRTGFASEKGKLMLSVLYPKPTSFKFYEDSIRFIIFMFILGSIGIVFSIVQLARLNVPVGDIILRGLDVITIAVPPALPLAMTVGIGFALARLKKNHFIYCISPPRINVCGQIKLMCFDKTGTLTQEGLELHGIKSILDHNQQHVLFTDEVKCNDIQRMTNNNTNEKILNAMATCHSLTHVNGTIVGDPLEEKIFASTQCILKESDNHRLCTLNHSTLEVIRTFEFNSNLQYMSVLVKEIQTNNIDLYIKGSPEKIRNLCIPMSIPNDYHQILNQYTHQGYRVLSMAYKKIDQQQLESLTNRSELENEFIFLGFIIMYNELKKDTIPVIRDLIKNKIKCVMVTGDNALTSTSVAIQCGLLINNNNNNTKIYLSHLKEEQDGEIMWRNIDNDQDLLCPHRFIPLDDNHDNHSYELVVTGDVFSKLLHDHEQQDHSVVNLDRPSPLHVVLTKSCVYSRMTPDQKLKLVEQYVKLEYLVGMCGDGANDCSALKAAHVGVSLSQAEASIAAPFTSLKSTIACVPHLIREGRAALMTSFQMFKYMACYSLIQFFSVICLYQINSNFGDYQFLFVDICVVLPTVVLMSRTDSSTKLVRSRPPTSLASRRVFASLAWHLITAFVIQVLVIVDVRRQRFYRVLATSPNTKHNIVTFECTALFCINILQSFGVALVYSISRPFKKPLLTNYLYAVVLLLLSILLCYVVMIPDQWTIYWLELVELPILYRVKLLAIGIGYLVLSYLFERLFIVGVFKTVLDVLSPNKWRFLF</sequence>
<keyword evidence="17" id="KW-1185">Reference proteome</keyword>
<dbReference type="InterPro" id="IPR059000">
    <property type="entry name" value="ATPase_P-type_domA"/>
</dbReference>
<dbReference type="SUPFAM" id="SSF81660">
    <property type="entry name" value="Metal cation-transporting ATPase, ATP-binding domain N"/>
    <property type="match status" value="1"/>
</dbReference>
<dbReference type="NCBIfam" id="TIGR01657">
    <property type="entry name" value="P-ATPase-V"/>
    <property type="match status" value="1"/>
</dbReference>
<comment type="catalytic activity">
    <reaction evidence="12 13">
        <text>ATP + H2O = ADP + phosphate + H(+)</text>
        <dbReference type="Rhea" id="RHEA:13065"/>
        <dbReference type="ChEBI" id="CHEBI:15377"/>
        <dbReference type="ChEBI" id="CHEBI:15378"/>
        <dbReference type="ChEBI" id="CHEBI:30616"/>
        <dbReference type="ChEBI" id="CHEBI:43474"/>
        <dbReference type="ChEBI" id="CHEBI:456216"/>
    </reaction>
</comment>
<dbReference type="PROSITE" id="PS01229">
    <property type="entry name" value="COF_2"/>
    <property type="match status" value="1"/>
</dbReference>
<dbReference type="SFLD" id="SFLDF00027">
    <property type="entry name" value="p-type_atpase"/>
    <property type="match status" value="1"/>
</dbReference>
<dbReference type="Pfam" id="PF00122">
    <property type="entry name" value="E1-E2_ATPase"/>
    <property type="match status" value="1"/>
</dbReference>
<comment type="caution">
    <text evidence="16">The sequence shown here is derived from an EMBL/GenBank/DDBJ whole genome shotgun (WGS) entry which is preliminary data.</text>
</comment>
<dbReference type="GO" id="GO:0005524">
    <property type="term" value="F:ATP binding"/>
    <property type="evidence" value="ECO:0007669"/>
    <property type="project" value="UniProtKB-UniRule"/>
</dbReference>
<keyword evidence="5 13" id="KW-0479">Metal-binding</keyword>
<evidence type="ECO:0000256" key="10">
    <source>
        <dbReference type="ARBA" id="ARBA00022989"/>
    </source>
</evidence>
<dbReference type="InterPro" id="IPR008250">
    <property type="entry name" value="ATPase_P-typ_transduc_dom_A_sf"/>
</dbReference>
<evidence type="ECO:0000256" key="3">
    <source>
        <dbReference type="ARBA" id="ARBA00022553"/>
    </source>
</evidence>
<evidence type="ECO:0000256" key="7">
    <source>
        <dbReference type="ARBA" id="ARBA00022840"/>
    </source>
</evidence>
<evidence type="ECO:0000256" key="5">
    <source>
        <dbReference type="ARBA" id="ARBA00022723"/>
    </source>
</evidence>
<dbReference type="FunFam" id="1.20.1110.10:FF:000023">
    <property type="entry name" value="Cation-transporting ATPase"/>
    <property type="match status" value="1"/>
</dbReference>
<evidence type="ECO:0000313" key="17">
    <source>
        <dbReference type="Proteomes" id="UP001431209"/>
    </source>
</evidence>
<dbReference type="SUPFAM" id="SSF81653">
    <property type="entry name" value="Calcium ATPase, transduction domain A"/>
    <property type="match status" value="1"/>
</dbReference>
<evidence type="ECO:0000256" key="8">
    <source>
        <dbReference type="ARBA" id="ARBA00022842"/>
    </source>
</evidence>
<dbReference type="PANTHER" id="PTHR45630">
    <property type="entry name" value="CATION-TRANSPORTING ATPASE-RELATED"/>
    <property type="match status" value="1"/>
</dbReference>
<comment type="similarity">
    <text evidence="2 13">Belongs to the cation transport ATPase (P-type) (TC 3.A.3) family. Type V subfamily.</text>
</comment>
<evidence type="ECO:0000256" key="4">
    <source>
        <dbReference type="ARBA" id="ARBA00022692"/>
    </source>
</evidence>
<keyword evidence="3" id="KW-0597">Phosphoprotein</keyword>
<evidence type="ECO:0000256" key="1">
    <source>
        <dbReference type="ARBA" id="ARBA00004141"/>
    </source>
</evidence>
<dbReference type="EC" id="7.2.2.-" evidence="13"/>
<feature type="transmembrane region" description="Helical" evidence="13">
    <location>
        <begin position="920"/>
        <end position="941"/>
    </location>
</feature>
<dbReference type="GO" id="GO:0140358">
    <property type="term" value="F:P-type transmembrane transporter activity"/>
    <property type="evidence" value="ECO:0007669"/>
    <property type="project" value="InterPro"/>
</dbReference>
<dbReference type="EMBL" id="JAOPGA020000259">
    <property type="protein sequence ID" value="KAL0477861.1"/>
    <property type="molecule type" value="Genomic_DNA"/>
</dbReference>
<keyword evidence="7 13" id="KW-0067">ATP-binding</keyword>
<organism evidence="16 17">
    <name type="scientific">Acrasis kona</name>
    <dbReference type="NCBI Taxonomy" id="1008807"/>
    <lineage>
        <taxon>Eukaryota</taxon>
        <taxon>Discoba</taxon>
        <taxon>Heterolobosea</taxon>
        <taxon>Tetramitia</taxon>
        <taxon>Eutetramitia</taxon>
        <taxon>Acrasidae</taxon>
        <taxon>Acrasis</taxon>
    </lineage>
</organism>
<dbReference type="PROSITE" id="PS00154">
    <property type="entry name" value="ATPASE_E1_E2"/>
    <property type="match status" value="1"/>
</dbReference>
<feature type="transmembrane region" description="Helical" evidence="13">
    <location>
        <begin position="947"/>
        <end position="966"/>
    </location>
</feature>
<evidence type="ECO:0000256" key="12">
    <source>
        <dbReference type="ARBA" id="ARBA00049360"/>
    </source>
</evidence>
<evidence type="ECO:0000256" key="11">
    <source>
        <dbReference type="ARBA" id="ARBA00023136"/>
    </source>
</evidence>
<dbReference type="InterPro" id="IPR036412">
    <property type="entry name" value="HAD-like_sf"/>
</dbReference>
<dbReference type="InterPro" id="IPR018303">
    <property type="entry name" value="ATPase_P-typ_P_site"/>
</dbReference>
<dbReference type="Proteomes" id="UP001431209">
    <property type="component" value="Unassembled WGS sequence"/>
</dbReference>
<proteinExistence type="inferred from homology"/>
<dbReference type="InterPro" id="IPR044492">
    <property type="entry name" value="P_typ_ATPase_HD_dom"/>
</dbReference>
<gene>
    <name evidence="16" type="ORF">AKO1_013670</name>
</gene>
<dbReference type="InterPro" id="IPR001757">
    <property type="entry name" value="P_typ_ATPase"/>
</dbReference>
<dbReference type="GO" id="GO:0016887">
    <property type="term" value="F:ATP hydrolysis activity"/>
    <property type="evidence" value="ECO:0007669"/>
    <property type="project" value="InterPro"/>
</dbReference>
<feature type="transmembrane region" description="Helical" evidence="13">
    <location>
        <begin position="1065"/>
        <end position="1085"/>
    </location>
</feature>
<evidence type="ECO:0000256" key="13">
    <source>
        <dbReference type="RuleBase" id="RU362082"/>
    </source>
</evidence>
<dbReference type="AlphaFoldDB" id="A0AAW2YLQ1"/>
<dbReference type="InterPro" id="IPR023214">
    <property type="entry name" value="HAD_sf"/>
</dbReference>
<evidence type="ECO:0000256" key="2">
    <source>
        <dbReference type="ARBA" id="ARBA00006000"/>
    </source>
</evidence>
<keyword evidence="10 13" id="KW-1133">Transmembrane helix</keyword>
<feature type="transmembrane region" description="Helical" evidence="13">
    <location>
        <begin position="413"/>
        <end position="433"/>
    </location>
</feature>
<dbReference type="NCBIfam" id="TIGR01494">
    <property type="entry name" value="ATPase_P-type"/>
    <property type="match status" value="2"/>
</dbReference>
<feature type="transmembrane region" description="Helical" evidence="13">
    <location>
        <begin position="221"/>
        <end position="238"/>
    </location>
</feature>
<feature type="transmembrane region" description="Helical" evidence="13">
    <location>
        <begin position="987"/>
        <end position="1007"/>
    </location>
</feature>
<feature type="transmembrane region" description="Helical" evidence="13">
    <location>
        <begin position="453"/>
        <end position="473"/>
    </location>
</feature>
<feature type="domain" description="P5B-type ATPase N-terminal" evidence="15">
    <location>
        <begin position="59"/>
        <end position="147"/>
    </location>
</feature>
<keyword evidence="8 13" id="KW-0460">Magnesium</keyword>
<feature type="domain" description="P-type ATPase A" evidence="14">
    <location>
        <begin position="291"/>
        <end position="398"/>
    </location>
</feature>
<feature type="transmembrane region" description="Helical" evidence="13">
    <location>
        <begin position="95"/>
        <end position="114"/>
    </location>
</feature>
<dbReference type="PRINTS" id="PR00121">
    <property type="entry name" value="NAKATPASE"/>
</dbReference>
<name>A0AAW2YLQ1_9EUKA</name>
<keyword evidence="9 13" id="KW-1278">Translocase</keyword>
<keyword evidence="11 13" id="KW-0472">Membrane</keyword>
<dbReference type="Pfam" id="PF12409">
    <property type="entry name" value="P5-ATPase"/>
    <property type="match status" value="1"/>
</dbReference>
<dbReference type="Pfam" id="PF13246">
    <property type="entry name" value="Cation_ATPase"/>
    <property type="match status" value="1"/>
</dbReference>
<reference evidence="16 17" key="1">
    <citation type="submission" date="2024-03" db="EMBL/GenBank/DDBJ databases">
        <title>The Acrasis kona genome and developmental transcriptomes reveal deep origins of eukaryotic multicellular pathways.</title>
        <authorList>
            <person name="Sheikh S."/>
            <person name="Fu C.-J."/>
            <person name="Brown M.W."/>
            <person name="Baldauf S.L."/>
        </authorList>
    </citation>
    <scope>NUCLEOTIDE SEQUENCE [LARGE SCALE GENOMIC DNA]</scope>
    <source>
        <strain evidence="16 17">ATCC MYA-3509</strain>
    </source>
</reference>
<evidence type="ECO:0000256" key="6">
    <source>
        <dbReference type="ARBA" id="ARBA00022741"/>
    </source>
</evidence>
<evidence type="ECO:0000313" key="16">
    <source>
        <dbReference type="EMBL" id="KAL0477861.1"/>
    </source>
</evidence>
<dbReference type="PRINTS" id="PR00119">
    <property type="entry name" value="CATATPASE"/>
</dbReference>
<dbReference type="SUPFAM" id="SSF56784">
    <property type="entry name" value="HAD-like"/>
    <property type="match status" value="1"/>
</dbReference>
<protein>
    <recommendedName>
        <fullName evidence="13">Cation-transporting ATPase</fullName>
        <ecNumber evidence="13">7.2.2.-</ecNumber>
    </recommendedName>
</protein>
<evidence type="ECO:0000256" key="9">
    <source>
        <dbReference type="ARBA" id="ARBA00022967"/>
    </source>
</evidence>
<feature type="transmembrane region" description="Helical" evidence="13">
    <location>
        <begin position="68"/>
        <end position="89"/>
    </location>
</feature>